<gene>
    <name evidence="9" type="ORF">RRG08_051172</name>
</gene>
<evidence type="ECO:0000256" key="2">
    <source>
        <dbReference type="ARBA" id="ARBA00004123"/>
    </source>
</evidence>
<organism evidence="9 10">
    <name type="scientific">Elysia crispata</name>
    <name type="common">lettuce slug</name>
    <dbReference type="NCBI Taxonomy" id="231223"/>
    <lineage>
        <taxon>Eukaryota</taxon>
        <taxon>Metazoa</taxon>
        <taxon>Spiralia</taxon>
        <taxon>Lophotrochozoa</taxon>
        <taxon>Mollusca</taxon>
        <taxon>Gastropoda</taxon>
        <taxon>Heterobranchia</taxon>
        <taxon>Euthyneura</taxon>
        <taxon>Panpulmonata</taxon>
        <taxon>Sacoglossa</taxon>
        <taxon>Placobranchoidea</taxon>
        <taxon>Plakobranchidae</taxon>
        <taxon>Elysia</taxon>
    </lineage>
</organism>
<evidence type="ECO:0000313" key="9">
    <source>
        <dbReference type="EMBL" id="KAK3751447.1"/>
    </source>
</evidence>
<sequence length="163" mass="18106">MLILGSFIAQPTVLDLFMMPRIIRESAFYEGMEAGQVKGLVLGDSAYPLRTWLMTPIQAPANPQQEAFYAAHARTRVSVEHCIGVLKRRWHCLHTELRMTPARCSRVVLCCAILHNKAITLGLPNFQDDPVVVEPEINVGPDRVAGHPVAANAVKDRLVANHF</sequence>
<keyword evidence="7" id="KW-0539">Nucleus</keyword>
<evidence type="ECO:0000256" key="5">
    <source>
        <dbReference type="ARBA" id="ARBA00022723"/>
    </source>
</evidence>
<dbReference type="GO" id="GO:0046872">
    <property type="term" value="F:metal ion binding"/>
    <property type="evidence" value="ECO:0007669"/>
    <property type="project" value="UniProtKB-KW"/>
</dbReference>
<name>A0AAE0YMG4_9GAST</name>
<protein>
    <recommendedName>
        <fullName evidence="8">DDE Tnp4 domain-containing protein</fullName>
    </recommendedName>
</protein>
<accession>A0AAE0YMG4</accession>
<comment type="similarity">
    <text evidence="3">Belongs to the HARBI1 family.</text>
</comment>
<dbReference type="EMBL" id="JAWDGP010005819">
    <property type="protein sequence ID" value="KAK3751447.1"/>
    <property type="molecule type" value="Genomic_DNA"/>
</dbReference>
<dbReference type="PANTHER" id="PTHR22930:SF227">
    <property type="entry name" value="DDE TNP4 DOMAIN-CONTAINING PROTEIN"/>
    <property type="match status" value="1"/>
</dbReference>
<keyword evidence="5" id="KW-0479">Metal-binding</keyword>
<dbReference type="Pfam" id="PF13359">
    <property type="entry name" value="DDE_Tnp_4"/>
    <property type="match status" value="1"/>
</dbReference>
<evidence type="ECO:0000256" key="6">
    <source>
        <dbReference type="ARBA" id="ARBA00022801"/>
    </source>
</evidence>
<dbReference type="PANTHER" id="PTHR22930">
    <property type="match status" value="1"/>
</dbReference>
<evidence type="ECO:0000256" key="7">
    <source>
        <dbReference type="ARBA" id="ARBA00023242"/>
    </source>
</evidence>
<keyword evidence="6" id="KW-0378">Hydrolase</keyword>
<dbReference type="Proteomes" id="UP001283361">
    <property type="component" value="Unassembled WGS sequence"/>
</dbReference>
<comment type="caution">
    <text evidence="9">The sequence shown here is derived from an EMBL/GenBank/DDBJ whole genome shotgun (WGS) entry which is preliminary data.</text>
</comment>
<dbReference type="GO" id="GO:0005634">
    <property type="term" value="C:nucleus"/>
    <property type="evidence" value="ECO:0007669"/>
    <property type="project" value="UniProtKB-SubCell"/>
</dbReference>
<evidence type="ECO:0000313" key="10">
    <source>
        <dbReference type="Proteomes" id="UP001283361"/>
    </source>
</evidence>
<proteinExistence type="inferred from homology"/>
<dbReference type="GO" id="GO:0004518">
    <property type="term" value="F:nuclease activity"/>
    <property type="evidence" value="ECO:0007669"/>
    <property type="project" value="UniProtKB-KW"/>
</dbReference>
<comment type="subcellular location">
    <subcellularLocation>
        <location evidence="2">Nucleus</location>
    </subcellularLocation>
</comment>
<evidence type="ECO:0000256" key="3">
    <source>
        <dbReference type="ARBA" id="ARBA00006958"/>
    </source>
</evidence>
<feature type="domain" description="DDE Tnp4" evidence="8">
    <location>
        <begin position="21"/>
        <end position="116"/>
    </location>
</feature>
<evidence type="ECO:0000256" key="4">
    <source>
        <dbReference type="ARBA" id="ARBA00022722"/>
    </source>
</evidence>
<dbReference type="InterPro" id="IPR045249">
    <property type="entry name" value="HARBI1-like"/>
</dbReference>
<dbReference type="GO" id="GO:0016787">
    <property type="term" value="F:hydrolase activity"/>
    <property type="evidence" value="ECO:0007669"/>
    <property type="project" value="UniProtKB-KW"/>
</dbReference>
<dbReference type="InterPro" id="IPR027806">
    <property type="entry name" value="HARBI1_dom"/>
</dbReference>
<comment type="cofactor">
    <cofactor evidence="1">
        <name>a divalent metal cation</name>
        <dbReference type="ChEBI" id="CHEBI:60240"/>
    </cofactor>
</comment>
<keyword evidence="4" id="KW-0540">Nuclease</keyword>
<dbReference type="AlphaFoldDB" id="A0AAE0YMG4"/>
<reference evidence="9" key="1">
    <citation type="journal article" date="2023" name="G3 (Bethesda)">
        <title>A reference genome for the long-term kleptoplast-retaining sea slug Elysia crispata morphotype clarki.</title>
        <authorList>
            <person name="Eastman K.E."/>
            <person name="Pendleton A.L."/>
            <person name="Shaikh M.A."/>
            <person name="Suttiyut T."/>
            <person name="Ogas R."/>
            <person name="Tomko P."/>
            <person name="Gavelis G."/>
            <person name="Widhalm J.R."/>
            <person name="Wisecaver J.H."/>
        </authorList>
    </citation>
    <scope>NUCLEOTIDE SEQUENCE</scope>
    <source>
        <strain evidence="9">ECLA1</strain>
    </source>
</reference>
<evidence type="ECO:0000256" key="1">
    <source>
        <dbReference type="ARBA" id="ARBA00001968"/>
    </source>
</evidence>
<keyword evidence="10" id="KW-1185">Reference proteome</keyword>
<evidence type="ECO:0000259" key="8">
    <source>
        <dbReference type="Pfam" id="PF13359"/>
    </source>
</evidence>